<reference evidence="2 3" key="1">
    <citation type="submission" date="2020-01" db="EMBL/GenBank/DDBJ databases">
        <title>Genome sequencing of strain KACC 21265.</title>
        <authorList>
            <person name="Heo J."/>
            <person name="Kim S.-J."/>
            <person name="Kim J.-S."/>
            <person name="Hong S.-B."/>
            <person name="Kwon S.-W."/>
        </authorList>
    </citation>
    <scope>NUCLEOTIDE SEQUENCE [LARGE SCALE GENOMIC DNA]</scope>
    <source>
        <strain evidence="2 3">KACC 21265</strain>
    </source>
</reference>
<dbReference type="Gene3D" id="3.40.50.1820">
    <property type="entry name" value="alpha/beta hydrolase"/>
    <property type="match status" value="1"/>
</dbReference>
<evidence type="ECO:0000313" key="3">
    <source>
        <dbReference type="Proteomes" id="UP000464787"/>
    </source>
</evidence>
<organism evidence="2 3">
    <name type="scientific">Xylophilus rhododendri</name>
    <dbReference type="NCBI Taxonomy" id="2697032"/>
    <lineage>
        <taxon>Bacteria</taxon>
        <taxon>Pseudomonadati</taxon>
        <taxon>Pseudomonadota</taxon>
        <taxon>Betaproteobacteria</taxon>
        <taxon>Burkholderiales</taxon>
        <taxon>Xylophilus</taxon>
    </lineage>
</organism>
<dbReference type="KEGG" id="xyk:GT347_06285"/>
<proteinExistence type="predicted"/>
<sequence>MSRRHVFYICGFDPNSPGRYHRLFSEGARQQAAMSGAAIEVGARQRVDAETVAWAVRYEQHGHVTDTRYVLPRWDAIVREHWLRGFWPQLFDLLGTSWLYLRTGALWTMLGQTWLGFITVFAPFFLVMTLLPGAAALLWAVGALAHAGLKGHPLGIPAALAAGGLVAAGWWAYWARRHWYTRWILRGYGFVARVCTVGVTALDERLDGMAAALVRQAQAREDDEILVIGHSLGTALAVSVMARAIRQDPALMRHGPAIGLLTLGHCTPMLSNLPSARRFRDELRTLAEAADLCWVDFSDPIDAYSFGGVDPVAAAGLRAARPGHPQVRSPHFLSLYRPGPQQRQRMNQHELHQQYLCASRPGDAYDFFAMAAGPSRLAQRFGVLAAAA</sequence>
<gene>
    <name evidence="2" type="ORF">GT347_06285</name>
</gene>
<protein>
    <submittedName>
        <fullName evidence="2">Uncharacterized protein</fullName>
    </submittedName>
</protein>
<evidence type="ECO:0000313" key="2">
    <source>
        <dbReference type="EMBL" id="QHI97630.1"/>
    </source>
</evidence>
<accession>A0A857J177</accession>
<keyword evidence="1" id="KW-0812">Transmembrane</keyword>
<dbReference type="RefSeq" id="WP_160551148.1">
    <property type="nucleotide sequence ID" value="NZ_CP047650.1"/>
</dbReference>
<keyword evidence="3" id="KW-1185">Reference proteome</keyword>
<evidence type="ECO:0000256" key="1">
    <source>
        <dbReference type="SAM" id="Phobius"/>
    </source>
</evidence>
<dbReference type="EMBL" id="CP047650">
    <property type="protein sequence ID" value="QHI97630.1"/>
    <property type="molecule type" value="Genomic_DNA"/>
</dbReference>
<dbReference type="Proteomes" id="UP000464787">
    <property type="component" value="Chromosome"/>
</dbReference>
<feature type="transmembrane region" description="Helical" evidence="1">
    <location>
        <begin position="113"/>
        <end position="142"/>
    </location>
</feature>
<keyword evidence="1" id="KW-1133">Transmembrane helix</keyword>
<feature type="transmembrane region" description="Helical" evidence="1">
    <location>
        <begin position="154"/>
        <end position="173"/>
    </location>
</feature>
<keyword evidence="1" id="KW-0472">Membrane</keyword>
<name>A0A857J177_9BURK</name>
<dbReference type="InterPro" id="IPR029058">
    <property type="entry name" value="AB_hydrolase_fold"/>
</dbReference>
<dbReference type="AlphaFoldDB" id="A0A857J177"/>
<dbReference type="SUPFAM" id="SSF53474">
    <property type="entry name" value="alpha/beta-Hydrolases"/>
    <property type="match status" value="1"/>
</dbReference>